<gene>
    <name evidence="1" type="ORF">VFPPC_13779</name>
</gene>
<accession>A0A179FVN8</accession>
<protein>
    <submittedName>
        <fullName evidence="1">Uncharacterized protein</fullName>
    </submittedName>
</protein>
<keyword evidence="2" id="KW-1185">Reference proteome</keyword>
<organism evidence="1 2">
    <name type="scientific">Pochonia chlamydosporia 170</name>
    <dbReference type="NCBI Taxonomy" id="1380566"/>
    <lineage>
        <taxon>Eukaryota</taxon>
        <taxon>Fungi</taxon>
        <taxon>Dikarya</taxon>
        <taxon>Ascomycota</taxon>
        <taxon>Pezizomycotina</taxon>
        <taxon>Sordariomycetes</taxon>
        <taxon>Hypocreomycetidae</taxon>
        <taxon>Hypocreales</taxon>
        <taxon>Clavicipitaceae</taxon>
        <taxon>Pochonia</taxon>
    </lineage>
</organism>
<reference evidence="1 2" key="1">
    <citation type="journal article" date="2016" name="PLoS Pathog.">
        <title>Biosynthesis of antibiotic leucinostatins in bio-control fungus Purpureocillium lilacinum and their inhibition on phytophthora revealed by genome mining.</title>
        <authorList>
            <person name="Wang G."/>
            <person name="Liu Z."/>
            <person name="Lin R."/>
            <person name="Li E."/>
            <person name="Mao Z."/>
            <person name="Ling J."/>
            <person name="Yang Y."/>
            <person name="Yin W.B."/>
            <person name="Xie B."/>
        </authorList>
    </citation>
    <scope>NUCLEOTIDE SEQUENCE [LARGE SCALE GENOMIC DNA]</scope>
    <source>
        <strain evidence="1">170</strain>
    </source>
</reference>
<evidence type="ECO:0000313" key="2">
    <source>
        <dbReference type="Proteomes" id="UP000078397"/>
    </source>
</evidence>
<dbReference type="Proteomes" id="UP000078397">
    <property type="component" value="Unassembled WGS sequence"/>
</dbReference>
<name>A0A179FVN8_METCM</name>
<dbReference type="AlphaFoldDB" id="A0A179FVN8"/>
<sequence>MDTVSAGIYQNLQLIELYNPEGQGLAAHWNEFYPTYFAQVSEFARTYVADQVRFICRRFGTQTTEMAASVLLELDEIEDRIPKLKYKFED</sequence>
<proteinExistence type="predicted"/>
<dbReference type="RefSeq" id="XP_018145909.1">
    <property type="nucleotide sequence ID" value="XM_018291551.1"/>
</dbReference>
<comment type="caution">
    <text evidence="1">The sequence shown here is derived from an EMBL/GenBank/DDBJ whole genome shotgun (WGS) entry which is preliminary data.</text>
</comment>
<dbReference type="EMBL" id="LSBJ02000003">
    <property type="protein sequence ID" value="OAQ69059.1"/>
    <property type="molecule type" value="Genomic_DNA"/>
</dbReference>
<evidence type="ECO:0000313" key="1">
    <source>
        <dbReference type="EMBL" id="OAQ69059.1"/>
    </source>
</evidence>
<dbReference type="OrthoDB" id="73875at2759"/>
<dbReference type="GeneID" id="28855545"/>
<dbReference type="KEGG" id="pchm:VFPPC_13779"/>